<dbReference type="Proteomes" id="UP000196778">
    <property type="component" value="Unassembled WGS sequence"/>
</dbReference>
<name>A0A1R4JAN1_9MICO</name>
<dbReference type="InterPro" id="IPR023753">
    <property type="entry name" value="FAD/NAD-binding_dom"/>
</dbReference>
<dbReference type="InterPro" id="IPR050097">
    <property type="entry name" value="Ferredoxin-NADP_redctase_2"/>
</dbReference>
<dbReference type="Gene3D" id="3.50.50.60">
    <property type="entry name" value="FAD/NAD(P)-binding domain"/>
    <property type="match status" value="2"/>
</dbReference>
<dbReference type="EC" id="1.8.1.9" evidence="5"/>
<evidence type="ECO:0000256" key="1">
    <source>
        <dbReference type="ARBA" id="ARBA00022630"/>
    </source>
</evidence>
<accession>A0A1R4JAN1</accession>
<dbReference type="Pfam" id="PF07992">
    <property type="entry name" value="Pyr_redox_2"/>
    <property type="match status" value="1"/>
</dbReference>
<organism evidence="5 6">
    <name type="scientific">Mycetocola reblochoni REB411</name>
    <dbReference type="NCBI Taxonomy" id="1255698"/>
    <lineage>
        <taxon>Bacteria</taxon>
        <taxon>Bacillati</taxon>
        <taxon>Actinomycetota</taxon>
        <taxon>Actinomycetes</taxon>
        <taxon>Micrococcales</taxon>
        <taxon>Microbacteriaceae</taxon>
        <taxon>Mycetocola</taxon>
    </lineage>
</organism>
<dbReference type="RefSeq" id="WP_087136852.1">
    <property type="nucleotide sequence ID" value="NZ_FUKR01000036.1"/>
</dbReference>
<comment type="catalytic activity">
    <reaction evidence="3">
        <text>[thioredoxin]-dithiol + NADP(+) = [thioredoxin]-disulfide + NADPH + H(+)</text>
        <dbReference type="Rhea" id="RHEA:20345"/>
        <dbReference type="Rhea" id="RHEA-COMP:10698"/>
        <dbReference type="Rhea" id="RHEA-COMP:10700"/>
        <dbReference type="ChEBI" id="CHEBI:15378"/>
        <dbReference type="ChEBI" id="CHEBI:29950"/>
        <dbReference type="ChEBI" id="CHEBI:50058"/>
        <dbReference type="ChEBI" id="CHEBI:57783"/>
        <dbReference type="ChEBI" id="CHEBI:58349"/>
        <dbReference type="EC" id="1.8.1.9"/>
    </reaction>
</comment>
<dbReference type="PRINTS" id="PR00469">
    <property type="entry name" value="PNDRDTASEII"/>
</dbReference>
<keyword evidence="1" id="KW-0285">Flavoprotein</keyword>
<evidence type="ECO:0000259" key="4">
    <source>
        <dbReference type="Pfam" id="PF07992"/>
    </source>
</evidence>
<dbReference type="AlphaFoldDB" id="A0A1R4JAN1"/>
<dbReference type="SUPFAM" id="SSF51905">
    <property type="entry name" value="FAD/NAD(P)-binding domain"/>
    <property type="match status" value="1"/>
</dbReference>
<dbReference type="EMBL" id="FUKR01000036">
    <property type="protein sequence ID" value="SJN29107.1"/>
    <property type="molecule type" value="Genomic_DNA"/>
</dbReference>
<keyword evidence="6" id="KW-1185">Reference proteome</keyword>
<gene>
    <name evidence="5" type="ORF">FM119_06400</name>
</gene>
<proteinExistence type="predicted"/>
<dbReference type="PANTHER" id="PTHR48105">
    <property type="entry name" value="THIOREDOXIN REDUCTASE 1-RELATED-RELATED"/>
    <property type="match status" value="1"/>
</dbReference>
<dbReference type="OrthoDB" id="9786503at2"/>
<keyword evidence="2 5" id="KW-0560">Oxidoreductase</keyword>
<evidence type="ECO:0000313" key="6">
    <source>
        <dbReference type="Proteomes" id="UP000196778"/>
    </source>
</evidence>
<dbReference type="GO" id="GO:0004791">
    <property type="term" value="F:thioredoxin-disulfide reductase (NADPH) activity"/>
    <property type="evidence" value="ECO:0007669"/>
    <property type="project" value="UniProtKB-EC"/>
</dbReference>
<reference evidence="6" key="1">
    <citation type="submission" date="2017-02" db="EMBL/GenBank/DDBJ databases">
        <authorList>
            <person name="Dridi B."/>
        </authorList>
    </citation>
    <scope>NUCLEOTIDE SEQUENCE [LARGE SCALE GENOMIC DNA]</scope>
    <source>
        <strain evidence="6">EB411</strain>
    </source>
</reference>
<evidence type="ECO:0000313" key="5">
    <source>
        <dbReference type="EMBL" id="SJN29107.1"/>
    </source>
</evidence>
<feature type="domain" description="FAD/NAD(P)-binding" evidence="4">
    <location>
        <begin position="9"/>
        <end position="293"/>
    </location>
</feature>
<evidence type="ECO:0000256" key="3">
    <source>
        <dbReference type="ARBA" id="ARBA00048132"/>
    </source>
</evidence>
<dbReference type="PRINTS" id="PR00368">
    <property type="entry name" value="FADPNR"/>
</dbReference>
<protein>
    <submittedName>
        <fullName evidence="5">Thioredoxin reductase</fullName>
        <ecNumber evidence="5">1.8.1.9</ecNumber>
    </submittedName>
</protein>
<dbReference type="InterPro" id="IPR036188">
    <property type="entry name" value="FAD/NAD-bd_sf"/>
</dbReference>
<sequence>MTGAPERVDVVVVGGGPAGLSAALTIVRSGLTVRVLDANRPRHAATLLSHGFLTRDGIPPSELRRIGREQLEEYADAAVSFAAVASVDDAGDGEGFRVRATGVRGEPDVDLHADRVFVATGLREVLPRVPGLRAYYGTALHSCFSCDAYEKRGLDLALIGTDDGIVDRALLIASVARSVTLFPHDAAVGAEARVVLSEAGVRVVDGQIAALEGDRGGMTGVRVGEELHPLTAGFVVPRFETGLEWLDGVSCDRDGDGLIVVDGLGRASRRGVYAAGEVTRSGPSQLIVAAGEGARAAATLVRDHVLGDAPGGGGLAGGPAVR</sequence>
<evidence type="ECO:0000256" key="2">
    <source>
        <dbReference type="ARBA" id="ARBA00023002"/>
    </source>
</evidence>